<evidence type="ECO:0000313" key="3">
    <source>
        <dbReference type="EMBL" id="TQL34321.1"/>
    </source>
</evidence>
<accession>A0A542XER9</accession>
<dbReference type="SMART" id="SM00858">
    <property type="entry name" value="SAF"/>
    <property type="match status" value="1"/>
</dbReference>
<protein>
    <submittedName>
        <fullName evidence="3">Flp pilus assembly protein CpaB</fullName>
    </submittedName>
</protein>
<feature type="compositionally biased region" description="Basic and acidic residues" evidence="1">
    <location>
        <begin position="10"/>
        <end position="25"/>
    </location>
</feature>
<evidence type="ECO:0000259" key="2">
    <source>
        <dbReference type="SMART" id="SM00858"/>
    </source>
</evidence>
<gene>
    <name evidence="3" type="ORF">FB554_2487</name>
</gene>
<dbReference type="CDD" id="cd11614">
    <property type="entry name" value="SAF_CpaB_FlgA_like"/>
    <property type="match status" value="1"/>
</dbReference>
<dbReference type="AlphaFoldDB" id="A0A542XER9"/>
<evidence type="ECO:0000256" key="1">
    <source>
        <dbReference type="SAM" id="MobiDB-lite"/>
    </source>
</evidence>
<feature type="domain" description="SAF" evidence="2">
    <location>
        <begin position="59"/>
        <end position="124"/>
    </location>
</feature>
<dbReference type="OrthoDB" id="3266392at2"/>
<dbReference type="Proteomes" id="UP000318336">
    <property type="component" value="Unassembled WGS sequence"/>
</dbReference>
<keyword evidence="4" id="KW-1185">Reference proteome</keyword>
<feature type="region of interest" description="Disordered" evidence="1">
    <location>
        <begin position="1"/>
        <end position="25"/>
    </location>
</feature>
<proteinExistence type="predicted"/>
<sequence length="225" mass="23080">MSARSRSSRPARDERAVSRPSRREATRRLRLRRVLTAALAALAVTAGLTAMRPAPEPTRPVPVAARDLPAGHLLRADDVETVQWPARLVEQVAGEGQPTAASLAGRRVVGPVRDGEPVTTARLLTPATLPGTSAGDVVLSLPSDDAALTEMLRPGDRVDVFDQQGTPAARGVRVLAVVPAGDEAGPRAAASVLVAVPRTYVGAVASARSGGPGGTAPVVLALDAG</sequence>
<dbReference type="InterPro" id="IPR013974">
    <property type="entry name" value="SAF"/>
</dbReference>
<dbReference type="Pfam" id="PF08666">
    <property type="entry name" value="SAF"/>
    <property type="match status" value="1"/>
</dbReference>
<evidence type="ECO:0000313" key="4">
    <source>
        <dbReference type="Proteomes" id="UP000318336"/>
    </source>
</evidence>
<dbReference type="EMBL" id="VFOK01000001">
    <property type="protein sequence ID" value="TQL34321.1"/>
    <property type="molecule type" value="Genomic_DNA"/>
</dbReference>
<name>A0A542XER9_9MICO</name>
<comment type="caution">
    <text evidence="3">The sequence shown here is derived from an EMBL/GenBank/DDBJ whole genome shotgun (WGS) entry which is preliminary data.</text>
</comment>
<organism evidence="3 4">
    <name type="scientific">Barrientosiimonas humi</name>
    <dbReference type="NCBI Taxonomy" id="999931"/>
    <lineage>
        <taxon>Bacteria</taxon>
        <taxon>Bacillati</taxon>
        <taxon>Actinomycetota</taxon>
        <taxon>Actinomycetes</taxon>
        <taxon>Micrococcales</taxon>
        <taxon>Dermacoccaceae</taxon>
        <taxon>Barrientosiimonas</taxon>
    </lineage>
</organism>
<reference evidence="3 4" key="1">
    <citation type="submission" date="2019-06" db="EMBL/GenBank/DDBJ databases">
        <title>Sequencing the genomes of 1000 actinobacteria strains.</title>
        <authorList>
            <person name="Klenk H.-P."/>
        </authorList>
    </citation>
    <scope>NUCLEOTIDE SEQUENCE [LARGE SCALE GENOMIC DNA]</scope>
    <source>
        <strain evidence="3 4">DSM 24617</strain>
    </source>
</reference>